<dbReference type="PANTHER" id="PTHR34130:SF8">
    <property type="entry name" value="TRANSMEMBRANE PROTEIN"/>
    <property type="match status" value="1"/>
</dbReference>
<proteinExistence type="predicted"/>
<feature type="compositionally biased region" description="Low complexity" evidence="1">
    <location>
        <begin position="183"/>
        <end position="196"/>
    </location>
</feature>
<accession>A0ABR0XB46</accession>
<organism evidence="2 3">
    <name type="scientific">Rehmannia glutinosa</name>
    <name type="common">Chinese foxglove</name>
    <dbReference type="NCBI Taxonomy" id="99300"/>
    <lineage>
        <taxon>Eukaryota</taxon>
        <taxon>Viridiplantae</taxon>
        <taxon>Streptophyta</taxon>
        <taxon>Embryophyta</taxon>
        <taxon>Tracheophyta</taxon>
        <taxon>Spermatophyta</taxon>
        <taxon>Magnoliopsida</taxon>
        <taxon>eudicotyledons</taxon>
        <taxon>Gunneridae</taxon>
        <taxon>Pentapetalae</taxon>
        <taxon>asterids</taxon>
        <taxon>lamiids</taxon>
        <taxon>Lamiales</taxon>
        <taxon>Orobanchaceae</taxon>
        <taxon>Rehmannieae</taxon>
        <taxon>Rehmannia</taxon>
    </lineage>
</organism>
<keyword evidence="3" id="KW-1185">Reference proteome</keyword>
<dbReference type="PANTHER" id="PTHR34130">
    <property type="entry name" value="OS08G0243800 PROTEIN"/>
    <property type="match status" value="1"/>
</dbReference>
<comment type="caution">
    <text evidence="2">The sequence shown here is derived from an EMBL/GenBank/DDBJ whole genome shotgun (WGS) entry which is preliminary data.</text>
</comment>
<evidence type="ECO:0000256" key="1">
    <source>
        <dbReference type="SAM" id="MobiDB-lite"/>
    </source>
</evidence>
<protein>
    <submittedName>
        <fullName evidence="2">Uncharacterized protein</fullName>
    </submittedName>
</protein>
<sequence length="255" mass="28440">MKEIQAENNASESFQEVLFEEADRLSFCNLANTEENKSGSTYQSPRTSSAQTDHLFEFVVSQPGPTSQSYQNDIIFCGKVFHEDDDQLNEYQKRDYFATIKSHSQRRSSFPDRDAAENRRISASTRISGDLTRSKFSGSGDLDYHAQRVNITSLTSMSAKSRRRMFMFGPVKFRPEMELSAIKQRQQAPRPPAAASSGGGKSQWGLLRSTLRGRSNLTSVLARSLGCIPAAASGGGVERFCVFKILGDEIKRNLK</sequence>
<evidence type="ECO:0000313" key="2">
    <source>
        <dbReference type="EMBL" id="KAK6156368.1"/>
    </source>
</evidence>
<name>A0ABR0XB46_REHGL</name>
<dbReference type="Proteomes" id="UP001318860">
    <property type="component" value="Unassembled WGS sequence"/>
</dbReference>
<evidence type="ECO:0000313" key="3">
    <source>
        <dbReference type="Proteomes" id="UP001318860"/>
    </source>
</evidence>
<feature type="region of interest" description="Disordered" evidence="1">
    <location>
        <begin position="182"/>
        <end position="202"/>
    </location>
</feature>
<dbReference type="EMBL" id="JABTTQ020000005">
    <property type="protein sequence ID" value="KAK6156368.1"/>
    <property type="molecule type" value="Genomic_DNA"/>
</dbReference>
<gene>
    <name evidence="2" type="ORF">DH2020_010616</name>
</gene>
<reference evidence="2 3" key="1">
    <citation type="journal article" date="2021" name="Comput. Struct. Biotechnol. J.">
        <title>De novo genome assembly of the potent medicinal plant Rehmannia glutinosa using nanopore technology.</title>
        <authorList>
            <person name="Ma L."/>
            <person name="Dong C."/>
            <person name="Song C."/>
            <person name="Wang X."/>
            <person name="Zheng X."/>
            <person name="Niu Y."/>
            <person name="Chen S."/>
            <person name="Feng W."/>
        </authorList>
    </citation>
    <scope>NUCLEOTIDE SEQUENCE [LARGE SCALE GENOMIC DNA]</scope>
    <source>
        <strain evidence="2">DH-2019</strain>
    </source>
</reference>